<evidence type="ECO:0000313" key="10">
    <source>
        <dbReference type="Proteomes" id="UP000326546"/>
    </source>
</evidence>
<evidence type="ECO:0000256" key="5">
    <source>
        <dbReference type="ARBA" id="ARBA00022989"/>
    </source>
</evidence>
<comment type="subcellular location">
    <subcellularLocation>
        <location evidence="1">Cell membrane</location>
        <topology evidence="1">Multi-pass membrane protein</topology>
    </subcellularLocation>
</comment>
<name>A0A5J6V6T0_9MICO</name>
<evidence type="ECO:0000313" key="9">
    <source>
        <dbReference type="EMBL" id="QFG68753.1"/>
    </source>
</evidence>
<dbReference type="PANTHER" id="PTHR42920">
    <property type="entry name" value="OS03G0707200 PROTEIN-RELATED"/>
    <property type="match status" value="1"/>
</dbReference>
<evidence type="ECO:0000256" key="7">
    <source>
        <dbReference type="SAM" id="Phobius"/>
    </source>
</evidence>
<evidence type="ECO:0000256" key="3">
    <source>
        <dbReference type="ARBA" id="ARBA00022475"/>
    </source>
</evidence>
<dbReference type="InterPro" id="IPR037185">
    <property type="entry name" value="EmrE-like"/>
</dbReference>
<evidence type="ECO:0000256" key="6">
    <source>
        <dbReference type="ARBA" id="ARBA00023136"/>
    </source>
</evidence>
<feature type="transmembrane region" description="Helical" evidence="7">
    <location>
        <begin position="100"/>
        <end position="120"/>
    </location>
</feature>
<sequence>MVRPLPQAGGVARPPVHPVVLVLLAVVSVQFGGALAVTLLPLVGVLGSVTLRLTLAAAVLWLFVRPRLRGRSRADWLVVSLFAAALTLMNLSFYASLTRLPIGVAVTIEFLGPLALAAATSKRARDLAAVAAALVGVFLISEALTTPWAELDLVGIGLAAAAGACWAAYIVLSRRTGARFGGLDGIAICMAIGAVATLPLGLATAGMALLTPDALLRGLGIALLSSAIPYSLELMALRHLASGTFGVLLSLEPAAAALAGLVVLGQVLQPLQLAGMALVVLASILVLGRGRRRGQARAPDPAEAA</sequence>
<keyword evidence="5 7" id="KW-1133">Transmembrane helix</keyword>
<evidence type="ECO:0000256" key="1">
    <source>
        <dbReference type="ARBA" id="ARBA00004651"/>
    </source>
</evidence>
<protein>
    <submittedName>
        <fullName evidence="9">EamA family transporter</fullName>
    </submittedName>
</protein>
<keyword evidence="6 7" id="KW-0472">Membrane</keyword>
<feature type="transmembrane region" description="Helical" evidence="7">
    <location>
        <begin position="154"/>
        <end position="173"/>
    </location>
</feature>
<dbReference type="KEGG" id="serw:FY030_08535"/>
<feature type="transmembrane region" description="Helical" evidence="7">
    <location>
        <begin position="127"/>
        <end position="148"/>
    </location>
</feature>
<feature type="transmembrane region" description="Helical" evidence="7">
    <location>
        <begin position="244"/>
        <end position="265"/>
    </location>
</feature>
<accession>A0A5J6V6T0</accession>
<comment type="similarity">
    <text evidence="2">Belongs to the EamA transporter family.</text>
</comment>
<feature type="domain" description="EamA" evidence="8">
    <location>
        <begin position="154"/>
        <end position="287"/>
    </location>
</feature>
<reference evidence="9 10" key="1">
    <citation type="submission" date="2019-09" db="EMBL/GenBank/DDBJ databases">
        <title>Serinicoccus pratensis sp. nov., isolated from meadow soil.</title>
        <authorList>
            <person name="Zhang W."/>
        </authorList>
    </citation>
    <scope>NUCLEOTIDE SEQUENCE [LARGE SCALE GENOMIC DNA]</scope>
    <source>
        <strain evidence="9 10">W204</strain>
    </source>
</reference>
<dbReference type="Pfam" id="PF00892">
    <property type="entry name" value="EamA"/>
    <property type="match status" value="1"/>
</dbReference>
<proteinExistence type="inferred from homology"/>
<dbReference type="InterPro" id="IPR051258">
    <property type="entry name" value="Diverse_Substrate_Transporter"/>
</dbReference>
<dbReference type="OrthoDB" id="9815120at2"/>
<dbReference type="PANTHER" id="PTHR42920:SF5">
    <property type="entry name" value="EAMA DOMAIN-CONTAINING PROTEIN"/>
    <property type="match status" value="1"/>
</dbReference>
<keyword evidence="4 7" id="KW-0812">Transmembrane</keyword>
<dbReference type="SUPFAM" id="SSF103481">
    <property type="entry name" value="Multidrug resistance efflux transporter EmrE"/>
    <property type="match status" value="1"/>
</dbReference>
<dbReference type="AlphaFoldDB" id="A0A5J6V6T0"/>
<dbReference type="Proteomes" id="UP000326546">
    <property type="component" value="Chromosome"/>
</dbReference>
<evidence type="ECO:0000256" key="4">
    <source>
        <dbReference type="ARBA" id="ARBA00022692"/>
    </source>
</evidence>
<feature type="transmembrane region" description="Helical" evidence="7">
    <location>
        <begin position="271"/>
        <end position="288"/>
    </location>
</feature>
<feature type="transmembrane region" description="Helical" evidence="7">
    <location>
        <begin position="214"/>
        <end position="232"/>
    </location>
</feature>
<feature type="transmembrane region" description="Helical" evidence="7">
    <location>
        <begin position="20"/>
        <end position="39"/>
    </location>
</feature>
<evidence type="ECO:0000256" key="2">
    <source>
        <dbReference type="ARBA" id="ARBA00007362"/>
    </source>
</evidence>
<organism evidence="9 10">
    <name type="scientific">Ornithinimicrobium pratense</name>
    <dbReference type="NCBI Taxonomy" id="2593973"/>
    <lineage>
        <taxon>Bacteria</taxon>
        <taxon>Bacillati</taxon>
        <taxon>Actinomycetota</taxon>
        <taxon>Actinomycetes</taxon>
        <taxon>Micrococcales</taxon>
        <taxon>Ornithinimicrobiaceae</taxon>
        <taxon>Ornithinimicrobium</taxon>
    </lineage>
</organism>
<keyword evidence="10" id="KW-1185">Reference proteome</keyword>
<evidence type="ECO:0000259" key="8">
    <source>
        <dbReference type="Pfam" id="PF00892"/>
    </source>
</evidence>
<feature type="transmembrane region" description="Helical" evidence="7">
    <location>
        <begin position="76"/>
        <end position="94"/>
    </location>
</feature>
<feature type="transmembrane region" description="Helical" evidence="7">
    <location>
        <begin position="185"/>
        <end position="208"/>
    </location>
</feature>
<gene>
    <name evidence="9" type="ORF">FY030_08535</name>
</gene>
<dbReference type="GO" id="GO:0005886">
    <property type="term" value="C:plasma membrane"/>
    <property type="evidence" value="ECO:0007669"/>
    <property type="project" value="UniProtKB-SubCell"/>
</dbReference>
<dbReference type="InterPro" id="IPR000620">
    <property type="entry name" value="EamA_dom"/>
</dbReference>
<keyword evidence="3" id="KW-1003">Cell membrane</keyword>
<feature type="transmembrane region" description="Helical" evidence="7">
    <location>
        <begin position="45"/>
        <end position="64"/>
    </location>
</feature>
<dbReference type="EMBL" id="CP044427">
    <property type="protein sequence ID" value="QFG68753.1"/>
    <property type="molecule type" value="Genomic_DNA"/>
</dbReference>